<gene>
    <name evidence="10" type="ORF">ZIOFF_055147</name>
</gene>
<protein>
    <recommendedName>
        <fullName evidence="12">Tryptophan synthase</fullName>
    </recommendedName>
</protein>
<evidence type="ECO:0000256" key="9">
    <source>
        <dbReference type="SAM" id="Phobius"/>
    </source>
</evidence>
<dbReference type="InterPro" id="IPR018204">
    <property type="entry name" value="Trp_synthase_alpha_AS"/>
</dbReference>
<evidence type="ECO:0000256" key="3">
    <source>
        <dbReference type="ARBA" id="ARBA00022605"/>
    </source>
</evidence>
<dbReference type="FunFam" id="3.20.20.70:FF:000107">
    <property type="entry name" value="Tryptophan synthase alpha chain, chloroplastic"/>
    <property type="match status" value="1"/>
</dbReference>
<name>A0A8J5FFZ5_ZINOF</name>
<dbReference type="Gene3D" id="3.20.20.70">
    <property type="entry name" value="Aldolase class I"/>
    <property type="match status" value="2"/>
</dbReference>
<evidence type="ECO:0000256" key="2">
    <source>
        <dbReference type="ARBA" id="ARBA00011270"/>
    </source>
</evidence>
<sequence>MQKKQSNLRAKEKKGKKNLIIIIIMASATMIVAGNRLKLSSSTSTFYSVPRMLPPKSSPRLSAQASSIAETFSALKRQEKVAFIPYITAGDPDLSTTAKALKMLSRCGADLIELGLPFSDPVLDGPASHKRALANKTSPEAVISMLKEVVPHISCPIVVFSYYNMILSYKSEWFLAALEDAGLIVPDLPFEESATLREEALKKNIDMVLLTTPTTPRKKMEAIADASGGFLYLVSSAGVTGARPTVNSQVQYLLRDIKSASEKPVAVGFGVSKPQHVQQICSWGADGVIVGSAIVRLLGEAEFAEEGLRQMKSFVECLTAALPSRNPALEKSTTPNFFREDEFWGRRAAPQPKSTHWSAALPCHSGLLLCRPALVFRSVDLVFRSGLPLCRPALPLCRPALPLCRPALSLSSAALQKLAPAGSLRLSAQVISTEAIADASGGFLYLASSAGVTGARPTVNSQVQYLLRDIKRASEKPVAVGFGVSKPQHVQQVRDSNALLGWLNDKLSSIVYTDGMDFADLFVGSRRRDRWQCNR</sequence>
<comment type="similarity">
    <text evidence="8">Belongs to the TrpA family.</text>
</comment>
<evidence type="ECO:0000256" key="4">
    <source>
        <dbReference type="ARBA" id="ARBA00022822"/>
    </source>
</evidence>
<reference evidence="10 11" key="1">
    <citation type="submission" date="2020-08" db="EMBL/GenBank/DDBJ databases">
        <title>Plant Genome Project.</title>
        <authorList>
            <person name="Zhang R.-G."/>
        </authorList>
    </citation>
    <scope>NUCLEOTIDE SEQUENCE [LARGE SCALE GENOMIC DNA]</scope>
    <source>
        <tissue evidence="10">Rhizome</tissue>
    </source>
</reference>
<dbReference type="UniPathway" id="UPA00035">
    <property type="reaction ID" value="UER00044"/>
</dbReference>
<evidence type="ECO:0000256" key="8">
    <source>
        <dbReference type="ARBA" id="ARBA00060788"/>
    </source>
</evidence>
<keyword evidence="9" id="KW-0472">Membrane</keyword>
<keyword evidence="11" id="KW-1185">Reference proteome</keyword>
<accession>A0A8J5FFZ5</accession>
<dbReference type="GO" id="GO:0005829">
    <property type="term" value="C:cytosol"/>
    <property type="evidence" value="ECO:0007669"/>
    <property type="project" value="TreeGrafter"/>
</dbReference>
<evidence type="ECO:0008006" key="12">
    <source>
        <dbReference type="Google" id="ProtNLM"/>
    </source>
</evidence>
<evidence type="ECO:0000256" key="6">
    <source>
        <dbReference type="ARBA" id="ARBA00023239"/>
    </source>
</evidence>
<comment type="caution">
    <text evidence="10">The sequence shown here is derived from an EMBL/GenBank/DDBJ whole genome shotgun (WGS) entry which is preliminary data.</text>
</comment>
<dbReference type="InterPro" id="IPR011060">
    <property type="entry name" value="RibuloseP-bd_barrel"/>
</dbReference>
<dbReference type="PANTHER" id="PTHR43406">
    <property type="entry name" value="TRYPTOPHAN SYNTHASE, ALPHA CHAIN"/>
    <property type="match status" value="1"/>
</dbReference>
<keyword evidence="9" id="KW-1133">Transmembrane helix</keyword>
<dbReference type="PROSITE" id="PS00167">
    <property type="entry name" value="TRP_SYNTHASE_ALPHA"/>
    <property type="match status" value="1"/>
</dbReference>
<dbReference type="InterPro" id="IPR002028">
    <property type="entry name" value="Trp_synthase_suA"/>
</dbReference>
<comment type="catalytic activity">
    <reaction evidence="7">
        <text>(1S,2R)-1-C-(indol-3-yl)glycerol 3-phosphate + L-serine = D-glyceraldehyde 3-phosphate + L-tryptophan + H2O</text>
        <dbReference type="Rhea" id="RHEA:10532"/>
        <dbReference type="ChEBI" id="CHEBI:15377"/>
        <dbReference type="ChEBI" id="CHEBI:33384"/>
        <dbReference type="ChEBI" id="CHEBI:57912"/>
        <dbReference type="ChEBI" id="CHEBI:58866"/>
        <dbReference type="ChEBI" id="CHEBI:59776"/>
        <dbReference type="EC" id="4.2.1.20"/>
    </reaction>
</comment>
<dbReference type="PANTHER" id="PTHR43406:SF1">
    <property type="entry name" value="TRYPTOPHAN SYNTHASE ALPHA CHAIN, CHLOROPLASTIC"/>
    <property type="match status" value="1"/>
</dbReference>
<dbReference type="NCBIfam" id="TIGR00262">
    <property type="entry name" value="trpA"/>
    <property type="match status" value="1"/>
</dbReference>
<keyword evidence="4" id="KW-0822">Tryptophan biosynthesis</keyword>
<evidence type="ECO:0000256" key="5">
    <source>
        <dbReference type="ARBA" id="ARBA00023141"/>
    </source>
</evidence>
<dbReference type="AlphaFoldDB" id="A0A8J5FFZ5"/>
<evidence type="ECO:0000256" key="7">
    <source>
        <dbReference type="ARBA" id="ARBA00049047"/>
    </source>
</evidence>
<comment type="pathway">
    <text evidence="1">Amino-acid biosynthesis; L-tryptophan biosynthesis; L-tryptophan from chorismate: step 5/5.</text>
</comment>
<dbReference type="GO" id="GO:0004834">
    <property type="term" value="F:tryptophan synthase activity"/>
    <property type="evidence" value="ECO:0007669"/>
    <property type="project" value="UniProtKB-EC"/>
</dbReference>
<organism evidence="10 11">
    <name type="scientific">Zingiber officinale</name>
    <name type="common">Ginger</name>
    <name type="synonym">Amomum zingiber</name>
    <dbReference type="NCBI Taxonomy" id="94328"/>
    <lineage>
        <taxon>Eukaryota</taxon>
        <taxon>Viridiplantae</taxon>
        <taxon>Streptophyta</taxon>
        <taxon>Embryophyta</taxon>
        <taxon>Tracheophyta</taxon>
        <taxon>Spermatophyta</taxon>
        <taxon>Magnoliopsida</taxon>
        <taxon>Liliopsida</taxon>
        <taxon>Zingiberales</taxon>
        <taxon>Zingiberaceae</taxon>
        <taxon>Zingiber</taxon>
    </lineage>
</organism>
<feature type="transmembrane region" description="Helical" evidence="9">
    <location>
        <begin position="20"/>
        <end position="37"/>
    </location>
</feature>
<evidence type="ECO:0000313" key="10">
    <source>
        <dbReference type="EMBL" id="KAG6486570.1"/>
    </source>
</evidence>
<dbReference type="CDD" id="cd04724">
    <property type="entry name" value="Tryptophan_synthase_alpha"/>
    <property type="match status" value="1"/>
</dbReference>
<keyword evidence="3" id="KW-0028">Amino-acid biosynthesis</keyword>
<dbReference type="InterPro" id="IPR013785">
    <property type="entry name" value="Aldolase_TIM"/>
</dbReference>
<comment type="subunit">
    <text evidence="2">Tetramer of two alpha and two beta chains.</text>
</comment>
<keyword evidence="6" id="KW-0456">Lyase</keyword>
<dbReference type="Proteomes" id="UP000734854">
    <property type="component" value="Unassembled WGS sequence"/>
</dbReference>
<dbReference type="Pfam" id="PF00290">
    <property type="entry name" value="Trp_syntA"/>
    <property type="match status" value="2"/>
</dbReference>
<evidence type="ECO:0000313" key="11">
    <source>
        <dbReference type="Proteomes" id="UP000734854"/>
    </source>
</evidence>
<keyword evidence="9" id="KW-0812">Transmembrane</keyword>
<dbReference type="HAMAP" id="MF_00131">
    <property type="entry name" value="Trp_synth_alpha"/>
    <property type="match status" value="1"/>
</dbReference>
<dbReference type="EMBL" id="JACMSC010000015">
    <property type="protein sequence ID" value="KAG6486570.1"/>
    <property type="molecule type" value="Genomic_DNA"/>
</dbReference>
<evidence type="ECO:0000256" key="1">
    <source>
        <dbReference type="ARBA" id="ARBA00004733"/>
    </source>
</evidence>
<proteinExistence type="inferred from homology"/>
<dbReference type="SUPFAM" id="SSF51366">
    <property type="entry name" value="Ribulose-phoshate binding barrel"/>
    <property type="match status" value="2"/>
</dbReference>
<dbReference type="GO" id="GO:0009507">
    <property type="term" value="C:chloroplast"/>
    <property type="evidence" value="ECO:0007669"/>
    <property type="project" value="TreeGrafter"/>
</dbReference>
<keyword evidence="5" id="KW-0057">Aromatic amino acid biosynthesis</keyword>